<feature type="chain" id="PRO_5033058304" description="Legume lectin domain-containing protein" evidence="3">
    <location>
        <begin position="26"/>
        <end position="106"/>
    </location>
</feature>
<reference evidence="5" key="1">
    <citation type="submission" date="2020-07" db="EMBL/GenBank/DDBJ databases">
        <title>Genome sequence and genetic diversity analysis of an under-domesticated orphan crop, white fonio (Digitaria exilis).</title>
        <authorList>
            <person name="Bennetzen J.L."/>
            <person name="Chen S."/>
            <person name="Ma X."/>
            <person name="Wang X."/>
            <person name="Yssel A.E.J."/>
            <person name="Chaluvadi S.R."/>
            <person name="Johnson M."/>
            <person name="Gangashetty P."/>
            <person name="Hamidou F."/>
            <person name="Sanogo M.D."/>
            <person name="Zwaenepoel A."/>
            <person name="Wallace J."/>
            <person name="Van De Peer Y."/>
            <person name="Van Deynze A."/>
        </authorList>
    </citation>
    <scope>NUCLEOTIDE SEQUENCE</scope>
    <source>
        <tissue evidence="5">Leaves</tissue>
    </source>
</reference>
<dbReference type="InterPro" id="IPR050258">
    <property type="entry name" value="Leguminous_Lectin"/>
</dbReference>
<comment type="caution">
    <text evidence="5">The sequence shown here is derived from an EMBL/GenBank/DDBJ whole genome shotgun (WGS) entry which is preliminary data.</text>
</comment>
<name>A0A835KJB6_9POAL</name>
<feature type="signal peptide" evidence="3">
    <location>
        <begin position="1"/>
        <end position="25"/>
    </location>
</feature>
<dbReference type="Proteomes" id="UP000636709">
    <property type="component" value="Unassembled WGS sequence"/>
</dbReference>
<keyword evidence="2" id="KW-0430">Lectin</keyword>
<evidence type="ECO:0000259" key="4">
    <source>
        <dbReference type="Pfam" id="PF00139"/>
    </source>
</evidence>
<protein>
    <recommendedName>
        <fullName evidence="4">Legume lectin domain-containing protein</fullName>
    </recommendedName>
</protein>
<evidence type="ECO:0000313" key="6">
    <source>
        <dbReference type="Proteomes" id="UP000636709"/>
    </source>
</evidence>
<dbReference type="InterPro" id="IPR001220">
    <property type="entry name" value="Legume_lectin_dom"/>
</dbReference>
<accession>A0A835KJB6</accession>
<evidence type="ECO:0000256" key="1">
    <source>
        <dbReference type="ARBA" id="ARBA00007606"/>
    </source>
</evidence>
<dbReference type="InterPro" id="IPR013320">
    <property type="entry name" value="ConA-like_dom_sf"/>
</dbReference>
<evidence type="ECO:0000256" key="3">
    <source>
        <dbReference type="SAM" id="SignalP"/>
    </source>
</evidence>
<dbReference type="Pfam" id="PF00139">
    <property type="entry name" value="Lectin_legB"/>
    <property type="match status" value="1"/>
</dbReference>
<comment type="similarity">
    <text evidence="1">Belongs to the leguminous lectin family.</text>
</comment>
<dbReference type="Gene3D" id="2.60.120.200">
    <property type="match status" value="1"/>
</dbReference>
<sequence length="106" mass="11358">MPENKLLPALFFLLVSLNLVALTAGDDHHQFVYSSGFTGSDLILDGAATVTSSGLLELTNGTLRLKGHVIYPTRLPFRDTSSTSSNATTRSFSTSFVFGILSAYPT</sequence>
<dbReference type="EMBL" id="JACEFO010001605">
    <property type="protein sequence ID" value="KAF8732340.1"/>
    <property type="molecule type" value="Genomic_DNA"/>
</dbReference>
<dbReference type="SUPFAM" id="SSF49899">
    <property type="entry name" value="Concanavalin A-like lectins/glucanases"/>
    <property type="match status" value="1"/>
</dbReference>
<keyword evidence="6" id="KW-1185">Reference proteome</keyword>
<gene>
    <name evidence="5" type="ORF">HU200_016326</name>
</gene>
<dbReference type="GO" id="GO:0030246">
    <property type="term" value="F:carbohydrate binding"/>
    <property type="evidence" value="ECO:0007669"/>
    <property type="project" value="UniProtKB-KW"/>
</dbReference>
<organism evidence="5 6">
    <name type="scientific">Digitaria exilis</name>
    <dbReference type="NCBI Taxonomy" id="1010633"/>
    <lineage>
        <taxon>Eukaryota</taxon>
        <taxon>Viridiplantae</taxon>
        <taxon>Streptophyta</taxon>
        <taxon>Embryophyta</taxon>
        <taxon>Tracheophyta</taxon>
        <taxon>Spermatophyta</taxon>
        <taxon>Magnoliopsida</taxon>
        <taxon>Liliopsida</taxon>
        <taxon>Poales</taxon>
        <taxon>Poaceae</taxon>
        <taxon>PACMAD clade</taxon>
        <taxon>Panicoideae</taxon>
        <taxon>Panicodae</taxon>
        <taxon>Paniceae</taxon>
        <taxon>Anthephorinae</taxon>
        <taxon>Digitaria</taxon>
    </lineage>
</organism>
<feature type="domain" description="Legume lectin" evidence="4">
    <location>
        <begin position="29"/>
        <end position="101"/>
    </location>
</feature>
<keyword evidence="3" id="KW-0732">Signal</keyword>
<dbReference type="PANTHER" id="PTHR32401:SF50">
    <property type="entry name" value="OS07G0133000 PROTEIN"/>
    <property type="match status" value="1"/>
</dbReference>
<dbReference type="AlphaFoldDB" id="A0A835KJB6"/>
<dbReference type="PANTHER" id="PTHR32401">
    <property type="entry name" value="CONCANAVALIN A-LIKE LECTIN FAMILY PROTEIN"/>
    <property type="match status" value="1"/>
</dbReference>
<dbReference type="OrthoDB" id="543442at2759"/>
<proteinExistence type="inferred from homology"/>
<evidence type="ECO:0000313" key="5">
    <source>
        <dbReference type="EMBL" id="KAF8732340.1"/>
    </source>
</evidence>
<evidence type="ECO:0000256" key="2">
    <source>
        <dbReference type="ARBA" id="ARBA00022734"/>
    </source>
</evidence>